<dbReference type="InterPro" id="IPR028928">
    <property type="entry name" value="CC2D2AN-C2"/>
</dbReference>
<feature type="compositionally biased region" description="Basic and acidic residues" evidence="1">
    <location>
        <begin position="776"/>
        <end position="785"/>
    </location>
</feature>
<reference evidence="5" key="1">
    <citation type="submission" date="2019-12" db="UniProtKB">
        <authorList>
            <consortium name="WormBaseParasite"/>
        </authorList>
    </citation>
    <scope>IDENTIFICATION</scope>
</reference>
<dbReference type="GO" id="GO:1905515">
    <property type="term" value="P:non-motile cilium assembly"/>
    <property type="evidence" value="ECO:0007669"/>
    <property type="project" value="TreeGrafter"/>
</dbReference>
<evidence type="ECO:0000259" key="2">
    <source>
        <dbReference type="Pfam" id="PF15625"/>
    </source>
</evidence>
<dbReference type="Pfam" id="PF15625">
    <property type="entry name" value="CC2D2AN-C2"/>
    <property type="match status" value="1"/>
</dbReference>
<evidence type="ECO:0000313" key="5">
    <source>
        <dbReference type="WBParaSite" id="TMUE_1000004102.1"/>
    </source>
</evidence>
<keyword evidence="4" id="KW-1185">Reference proteome</keyword>
<evidence type="ECO:0000313" key="4">
    <source>
        <dbReference type="Proteomes" id="UP000046395"/>
    </source>
</evidence>
<accession>A0A5S6QAW2</accession>
<evidence type="ECO:0000259" key="3">
    <source>
        <dbReference type="Pfam" id="PF24656"/>
    </source>
</evidence>
<dbReference type="GO" id="GO:1904491">
    <property type="term" value="P:protein localization to ciliary transition zone"/>
    <property type="evidence" value="ECO:0007669"/>
    <property type="project" value="TreeGrafter"/>
</dbReference>
<feature type="region of interest" description="Disordered" evidence="1">
    <location>
        <begin position="765"/>
        <end position="785"/>
    </location>
</feature>
<dbReference type="PANTHER" id="PTHR20837">
    <property type="entry name" value="CENTROSOMAL PROTEIN-RELATED"/>
    <property type="match status" value="1"/>
</dbReference>
<evidence type="ECO:0000256" key="1">
    <source>
        <dbReference type="SAM" id="MobiDB-lite"/>
    </source>
</evidence>
<protein>
    <submittedName>
        <fullName evidence="5">CC2D2AN-C2 domain-containing protein</fullName>
    </submittedName>
</protein>
<dbReference type="GO" id="GO:0035869">
    <property type="term" value="C:ciliary transition zone"/>
    <property type="evidence" value="ECO:0007669"/>
    <property type="project" value="TreeGrafter"/>
</dbReference>
<dbReference type="WBParaSite" id="TMUE_1000004102.1">
    <property type="protein sequence ID" value="TMUE_1000004102.1"/>
    <property type="gene ID" value="WBGene00290938"/>
</dbReference>
<dbReference type="InterPro" id="IPR056290">
    <property type="entry name" value="CEPT76/DRC7_peptidase-like_dom"/>
</dbReference>
<dbReference type="InterPro" id="IPR052434">
    <property type="entry name" value="Tectonic-like_complex_comp"/>
</dbReference>
<dbReference type="Proteomes" id="UP000046395">
    <property type="component" value="Unassembled WGS sequence"/>
</dbReference>
<feature type="compositionally biased region" description="Polar residues" evidence="1">
    <location>
        <begin position="104"/>
        <end position="125"/>
    </location>
</feature>
<feature type="compositionally biased region" description="Basic and acidic residues" evidence="1">
    <location>
        <begin position="1516"/>
        <end position="1526"/>
    </location>
</feature>
<feature type="domain" description="CEP76/DRC7 peptidase-like" evidence="3">
    <location>
        <begin position="1222"/>
        <end position="1337"/>
    </location>
</feature>
<feature type="region of interest" description="Disordered" evidence="1">
    <location>
        <begin position="1513"/>
        <end position="1539"/>
    </location>
</feature>
<organism evidence="4 5">
    <name type="scientific">Trichuris muris</name>
    <name type="common">Mouse whipworm</name>
    <dbReference type="NCBI Taxonomy" id="70415"/>
    <lineage>
        <taxon>Eukaryota</taxon>
        <taxon>Metazoa</taxon>
        <taxon>Ecdysozoa</taxon>
        <taxon>Nematoda</taxon>
        <taxon>Enoplea</taxon>
        <taxon>Dorylaimia</taxon>
        <taxon>Trichinellida</taxon>
        <taxon>Trichuridae</taxon>
        <taxon>Trichuris</taxon>
    </lineage>
</organism>
<name>A0A5S6QAW2_TRIMR</name>
<feature type="domain" description="CC2D2A N-terminal C2" evidence="2">
    <location>
        <begin position="600"/>
        <end position="770"/>
    </location>
</feature>
<dbReference type="PANTHER" id="PTHR20837:SF0">
    <property type="entry name" value="COILED-COIL AND C2 DOMAIN-CONTAINING PROTEIN 2A"/>
    <property type="match status" value="1"/>
</dbReference>
<sequence length="1588" mass="179259">MPQSRKRYWFLHLRITELFGKFRDPLCVDDFAAKRREEVAALSGGSWRKDFFRTTASSVGKLSRQPERLKKEALVGVMDYGKPNVAMETQLLNAVGEPTKLLPVQQQMSSKSSENTVANLSTDGDSNVPVPKKRISVLKKSDGSRPATTPAISGSRTFQNADSDEQGGSADGNPVISRASIKDFQAAAKAREELLKTVRLQHSIGEGASKLPTVDELGGSRNLEILKEKYERWKSARTALSEQNQIELPSKEAQWEFATGFGIQDSNASLPKMSDESCNQTPDVQTVVPSFPVLKPYEEQLETENRLYYCAELDVNESALTSTVDNGHRAAVSSKRNLSTLEKRLIHEGKKLAHELDEEKPAKILSITPMRACLDKGAPEMVWVNCEPAKKSESSKAAVSMFELEITLSKLMFTHHSLFSKEDVLCRRLLEHYNVFQSRLRENLSYHYAQRLVAAKSRLQDCKMVSETNDDEKAIEERNKIGMLRNECRELRRLRNSEEAKDHSLLQKVISTWNSIKQLRKIQGYTTTSFKLTLQKYEVDVQKDMDAWKMDLLDELEEREYESRDAQAKSGHVSKEEGTFDSTAVWAEIYNDALRNRRNPGEPLLLPVLGSSASITPIDQCPTEEKARRHEITKHKLMLKLFYNGKEVCSTASRPLNLDFCAALGNTYSLLVREWPESITLKLYESAGLDWNYLATIGVPLPSDSNDTSDVSEIEFSSELRATYANGAVGAGELVHLEEFAMPAFIPHISGVLRLSVHWAKGKDGNPIAPSRKSTRSAEAEMKHDANGEAVQPLLQQANALSTASVRLSLQPLVCELATKEEMDRNATYRIMSLHSGKSFGENQFTSSAKMDEDTRAYDIEVSNELSDSKELEVSRCLAEKAQTVRFCLLHWLTHHKQQTYDSIVSRESRDIFGVTCEQPFRSHRKSFIHPPLPLKGGTSIDGQFRLLVTINRCYNVPIRSDRNVVGAKISSGSKQSKQIKYVFVVRFRGKWTQSTLADGPNPIWNQTITMLIRLFSSSSGSQMGFKASDSLRLDLFEQESTEIPKDVRKDHHTICHNIERRWLGHIKISLSSIIAQKRLYGSFELMTPKWLLNYQTQKEKQGMYPFSRCYAHLSVCVDPLPHIGRLATKIFHSEDDQLISYGQSWIKSLSKGHRYRNYAAFVFDMHGRSVFIPRYLRRIQPPPEVASLKSNKRAAVLFACRLVSLIPKDSDIVVKPEVVQIWSTIEETLQTMRAQEAEHATLLCCWLLGLEIPCHLLLGMDTCSGPYAAYVLVKLSQILICNPTTGNVYERNDPLCPLWDVACAVTPENIWANVQKSGHPSSLSFNFTNSVFWVPFWNKQFEQRRLAPVQPESITYPLSNAETSLKLETRLRKIVTEHLMKWRLESLTRFNRFAGQCFREVLTKFVLLEEGHVESALYPASVKALFGSYKVYGFAVNQGFFTEEDILDSVAMSDISNFTDNNTELAVAAYVHGYSCSIYSVWLLVVYVYPWSKSVGCSSLCTMEKCNATNIDSPTVREDGTEKTSEASGDTSSSNPISGEWEYLEGERRMVFVNELPYYKDDVYSTVFPTIKAHYAYSPPGSGKVNS</sequence>
<feature type="compositionally biased region" description="Polar residues" evidence="1">
    <location>
        <begin position="146"/>
        <end position="161"/>
    </location>
</feature>
<feature type="compositionally biased region" description="Polar residues" evidence="1">
    <location>
        <begin position="1527"/>
        <end position="1538"/>
    </location>
</feature>
<proteinExistence type="predicted"/>
<dbReference type="STRING" id="70415.A0A5S6QAW2"/>
<dbReference type="Pfam" id="PF24656">
    <property type="entry name" value="CEPT76_peptidase"/>
    <property type="match status" value="1"/>
</dbReference>
<feature type="region of interest" description="Disordered" evidence="1">
    <location>
        <begin position="104"/>
        <end position="175"/>
    </location>
</feature>